<dbReference type="Proteomes" id="UP000549394">
    <property type="component" value="Unassembled WGS sequence"/>
</dbReference>
<dbReference type="Pfam" id="PF12796">
    <property type="entry name" value="Ank_2"/>
    <property type="match status" value="2"/>
</dbReference>
<dbReference type="GO" id="GO:0000151">
    <property type="term" value="C:ubiquitin ligase complex"/>
    <property type="evidence" value="ECO:0007669"/>
    <property type="project" value="TreeGrafter"/>
</dbReference>
<dbReference type="GO" id="GO:0006511">
    <property type="term" value="P:ubiquitin-dependent protein catabolic process"/>
    <property type="evidence" value="ECO:0007669"/>
    <property type="project" value="TreeGrafter"/>
</dbReference>
<keyword evidence="4 6" id="KW-0040">ANK repeat</keyword>
<dbReference type="Gene3D" id="1.25.40.10">
    <property type="entry name" value="Tetratricopeptide repeat domain"/>
    <property type="match status" value="1"/>
</dbReference>
<dbReference type="EMBL" id="CAJFCJ010000015">
    <property type="protein sequence ID" value="CAD5121815.1"/>
    <property type="molecule type" value="Genomic_DNA"/>
</dbReference>
<keyword evidence="8" id="KW-1185">Reference proteome</keyword>
<dbReference type="SMART" id="SM00248">
    <property type="entry name" value="ANK"/>
    <property type="match status" value="7"/>
</dbReference>
<dbReference type="PANTHER" id="PTHR24173:SF82">
    <property type="entry name" value="FI19351P1"/>
    <property type="match status" value="1"/>
</dbReference>
<dbReference type="OrthoDB" id="4429489at2759"/>
<protein>
    <submittedName>
        <fullName evidence="7">DgyrCDS10286</fullName>
    </submittedName>
</protein>
<accession>A0A7I8W1R7</accession>
<dbReference type="InterPro" id="IPR036770">
    <property type="entry name" value="Ankyrin_rpt-contain_sf"/>
</dbReference>
<evidence type="ECO:0000256" key="5">
    <source>
        <dbReference type="ARBA" id="ARBA00038500"/>
    </source>
</evidence>
<dbReference type="InterPro" id="IPR011990">
    <property type="entry name" value="TPR-like_helical_dom_sf"/>
</dbReference>
<evidence type="ECO:0000256" key="2">
    <source>
        <dbReference type="ARBA" id="ARBA00022737"/>
    </source>
</evidence>
<dbReference type="PROSITE" id="PS50088">
    <property type="entry name" value="ANK_REPEAT"/>
    <property type="match status" value="3"/>
</dbReference>
<keyword evidence="2" id="KW-0677">Repeat</keyword>
<dbReference type="SUPFAM" id="SSF48403">
    <property type="entry name" value="Ankyrin repeat"/>
    <property type="match status" value="1"/>
</dbReference>
<comment type="pathway">
    <text evidence="1">Protein modification; protein ubiquitination.</text>
</comment>
<comment type="caution">
    <text evidence="7">The sequence shown here is derived from an EMBL/GenBank/DDBJ whole genome shotgun (WGS) entry which is preliminary data.</text>
</comment>
<dbReference type="PROSITE" id="PS50297">
    <property type="entry name" value="ANK_REP_REGION"/>
    <property type="match status" value="3"/>
</dbReference>
<comment type="similarity">
    <text evidence="5">Belongs to the fem-1 family.</text>
</comment>
<feature type="repeat" description="ANK" evidence="6">
    <location>
        <begin position="118"/>
        <end position="150"/>
    </location>
</feature>
<dbReference type="Gene3D" id="1.25.40.20">
    <property type="entry name" value="Ankyrin repeat-containing domain"/>
    <property type="match status" value="2"/>
</dbReference>
<feature type="repeat" description="ANK" evidence="6">
    <location>
        <begin position="85"/>
        <end position="117"/>
    </location>
</feature>
<gene>
    <name evidence="7" type="ORF">DGYR_LOCUS9720</name>
</gene>
<evidence type="ECO:0000313" key="7">
    <source>
        <dbReference type="EMBL" id="CAD5121815.1"/>
    </source>
</evidence>
<dbReference type="InterPro" id="IPR002110">
    <property type="entry name" value="Ankyrin_rpt"/>
</dbReference>
<dbReference type="AlphaFoldDB" id="A0A7I8W1R7"/>
<keyword evidence="3" id="KW-0833">Ubl conjugation pathway</keyword>
<sequence length="600" mass="67308">MCSESASELHRLIKLDSLVKAKLILKNYKKYDKQKIVNELVKDVTALFLAAVEGRVTFVHYLIEECNADLEKPGIFVVAQDKGRHKVTPLWAAAVSNHLEVVKILLKAGAHVNALSDTGSTPVRSACYMTNIDVIKTLIEYGADIHKANKNGGTCLINAVQSAELCQILVDQGVALDKADMSGNVALHYAVKEGRIDSVRLLLRYGADVHIKNENGDDVIRTAALRCQIEIVELIHDEAHTSDTEYAEALDLLGAQLMDENHDLSTAMTIWGKAIDYRIEKSLQFVKPSEPIPAYNYASGVENRQDLDNLLESPDKLYMQALLLRQEILGPRHRDTLFGLMYRGAVYADNRNFEQCVRIWLHGLKLRKECCNSFHECAFALQALTKLFWEMTDKIDQKNLREVIDIAIDQMKLSSSKENGDIIIKLLTHQLILVRECDLPEILKPISNFKRNSGLNLVHCVVNSNYSNVADEFFSILPNCSLLRSLVYSGADCDVLYDGRTPLQVVVNDLLYAKNDDMKRSILIDAAKILLDEGDAHFDLHDSVTNTNTGDQILKLVPGQFCPLKYVGLKCLAARVVKRFLHNLSAEDLPQVLIHYVSMH</sequence>
<organism evidence="7 8">
    <name type="scientific">Dimorphilus gyrociliatus</name>
    <dbReference type="NCBI Taxonomy" id="2664684"/>
    <lineage>
        <taxon>Eukaryota</taxon>
        <taxon>Metazoa</taxon>
        <taxon>Spiralia</taxon>
        <taxon>Lophotrochozoa</taxon>
        <taxon>Annelida</taxon>
        <taxon>Polychaeta</taxon>
        <taxon>Polychaeta incertae sedis</taxon>
        <taxon>Dinophilidae</taxon>
        <taxon>Dimorphilus</taxon>
    </lineage>
</organism>
<reference evidence="7 8" key="1">
    <citation type="submission" date="2020-08" db="EMBL/GenBank/DDBJ databases">
        <authorList>
            <person name="Hejnol A."/>
        </authorList>
    </citation>
    <scope>NUCLEOTIDE SEQUENCE [LARGE SCALE GENOMIC DNA]</scope>
</reference>
<evidence type="ECO:0000256" key="4">
    <source>
        <dbReference type="ARBA" id="ARBA00023043"/>
    </source>
</evidence>
<evidence type="ECO:0000256" key="1">
    <source>
        <dbReference type="ARBA" id="ARBA00004906"/>
    </source>
</evidence>
<evidence type="ECO:0000256" key="3">
    <source>
        <dbReference type="ARBA" id="ARBA00022786"/>
    </source>
</evidence>
<evidence type="ECO:0000256" key="6">
    <source>
        <dbReference type="PROSITE-ProRule" id="PRU00023"/>
    </source>
</evidence>
<proteinExistence type="inferred from homology"/>
<evidence type="ECO:0000313" key="8">
    <source>
        <dbReference type="Proteomes" id="UP000549394"/>
    </source>
</evidence>
<dbReference type="PANTHER" id="PTHR24173">
    <property type="entry name" value="ANKYRIN REPEAT CONTAINING"/>
    <property type="match status" value="1"/>
</dbReference>
<name>A0A7I8W1R7_9ANNE</name>
<feature type="repeat" description="ANK" evidence="6">
    <location>
        <begin position="182"/>
        <end position="214"/>
    </location>
</feature>